<accession>A0ACC1S8S4</accession>
<name>A0ACC1S8S4_9APHY</name>
<gene>
    <name evidence="1" type="ORF">NM688_g7141</name>
</gene>
<evidence type="ECO:0000313" key="1">
    <source>
        <dbReference type="EMBL" id="KAJ3534418.1"/>
    </source>
</evidence>
<keyword evidence="2" id="KW-1185">Reference proteome</keyword>
<dbReference type="EMBL" id="JANHOG010001608">
    <property type="protein sequence ID" value="KAJ3534418.1"/>
    <property type="molecule type" value="Genomic_DNA"/>
</dbReference>
<reference evidence="1" key="1">
    <citation type="submission" date="2022-07" db="EMBL/GenBank/DDBJ databases">
        <title>Genome Sequence of Phlebia brevispora.</title>
        <authorList>
            <person name="Buettner E."/>
        </authorList>
    </citation>
    <scope>NUCLEOTIDE SEQUENCE</scope>
    <source>
        <strain evidence="1">MPL23</strain>
    </source>
</reference>
<organism evidence="1 2">
    <name type="scientific">Phlebia brevispora</name>
    <dbReference type="NCBI Taxonomy" id="194682"/>
    <lineage>
        <taxon>Eukaryota</taxon>
        <taxon>Fungi</taxon>
        <taxon>Dikarya</taxon>
        <taxon>Basidiomycota</taxon>
        <taxon>Agaricomycotina</taxon>
        <taxon>Agaricomycetes</taxon>
        <taxon>Polyporales</taxon>
        <taxon>Meruliaceae</taxon>
        <taxon>Phlebia</taxon>
    </lineage>
</organism>
<dbReference type="Proteomes" id="UP001148662">
    <property type="component" value="Unassembled WGS sequence"/>
</dbReference>
<sequence length="318" mass="36190">MIVYARYSSIKELFSHQCELIPVMVEQMLNCLHDLRYKANMLHRDVSVNNIMYEKRGGMYYFILIDFDMAVVLPKDGNTPYTSSSRHRTGTLPFMAYELIRDAANTAGKGDWKPIKHLLRHDFQSLFWVSLWCILVLLTDGLSRDETEALLSKAKLWEGSNLEYVADHKQVLCTGDLFNQKIQLPPVAEGLRRWLLNWTQLLDDANGTVKRHIRQVQIAALTHQPPPPFDEETVDGLITRDTLLAALSPAMPFKQIDPTTKEVAAQEPNHGADVDRIGGHPIASAKPKRQTRKKVLTKEQSTVRAGILSRLRPRKTIP</sequence>
<evidence type="ECO:0000313" key="2">
    <source>
        <dbReference type="Proteomes" id="UP001148662"/>
    </source>
</evidence>
<protein>
    <submittedName>
        <fullName evidence="1">Uncharacterized protein</fullName>
    </submittedName>
</protein>
<proteinExistence type="predicted"/>
<comment type="caution">
    <text evidence="1">The sequence shown here is derived from an EMBL/GenBank/DDBJ whole genome shotgun (WGS) entry which is preliminary data.</text>
</comment>